<feature type="transmembrane region" description="Helical" evidence="1">
    <location>
        <begin position="182"/>
        <end position="203"/>
    </location>
</feature>
<gene>
    <name evidence="2" type="ORF">J07HQW1_00367</name>
</gene>
<feature type="transmembrane region" description="Helical" evidence="1">
    <location>
        <begin position="255"/>
        <end position="277"/>
    </location>
</feature>
<dbReference type="Pfam" id="PF12679">
    <property type="entry name" value="ABC2_membrane_2"/>
    <property type="match status" value="1"/>
</dbReference>
<keyword evidence="1" id="KW-1133">Transmembrane helix</keyword>
<reference evidence="2 3" key="1">
    <citation type="journal article" date="2013" name="PLoS ONE">
        <title>Assembly-driven community genomics of a hypersaline microbial ecosystem.</title>
        <authorList>
            <person name="Podell S."/>
            <person name="Ugalde J.A."/>
            <person name="Narasingarao P."/>
            <person name="Banfield J.F."/>
            <person name="Heidelberg K.B."/>
            <person name="Allen E.E."/>
        </authorList>
    </citation>
    <scope>NUCLEOTIDE SEQUENCE [LARGE SCALE GENOMIC DNA]</scope>
    <source>
        <strain evidence="3">J07HQW1</strain>
    </source>
</reference>
<sequence length="284" mass="30948">MSQSSWNIDVAGWRSVAETDVRRARRTPIILLLLSIVMITSVGYSLAYRYVESSQLTFMGFVDGSTNLLSFVIPVVGLLLGYKSIAHARETGSVLLTLSFPQSRAGLIIGTLLSRWTLLIITTVTGLSLSGGIAAILYGTQGITTYPLVVLLTLLYSAAFVGIGVGISIVTTNERWITLSTFGSYFVLIILWDGLTTAIMLVLHRFDFSVLASPPDWTLLVRLLSPESSYNLLLRLGGGIDVAGQYVADSAPVYIGWWVAVGVLVIWMSLPVVLGFYRFRTAEL</sequence>
<evidence type="ECO:0000313" key="2">
    <source>
        <dbReference type="EMBL" id="ERG90347.1"/>
    </source>
</evidence>
<dbReference type="AlphaFoldDB" id="U1P9X4"/>
<dbReference type="EMBL" id="KE356560">
    <property type="protein sequence ID" value="ERG90347.1"/>
    <property type="molecule type" value="Genomic_DNA"/>
</dbReference>
<evidence type="ECO:0008006" key="4">
    <source>
        <dbReference type="Google" id="ProtNLM"/>
    </source>
</evidence>
<proteinExistence type="predicted"/>
<keyword evidence="1" id="KW-0472">Membrane</keyword>
<feature type="transmembrane region" description="Helical" evidence="1">
    <location>
        <begin position="107"/>
        <end position="140"/>
    </location>
</feature>
<feature type="transmembrane region" description="Helical" evidence="1">
    <location>
        <begin position="68"/>
        <end position="86"/>
    </location>
</feature>
<dbReference type="Proteomes" id="UP000030649">
    <property type="component" value="Unassembled WGS sequence"/>
</dbReference>
<dbReference type="STRING" id="1238424.J07HQW1_00367"/>
<evidence type="ECO:0000256" key="1">
    <source>
        <dbReference type="SAM" id="Phobius"/>
    </source>
</evidence>
<feature type="transmembrane region" description="Helical" evidence="1">
    <location>
        <begin position="29"/>
        <end position="48"/>
    </location>
</feature>
<evidence type="ECO:0000313" key="3">
    <source>
        <dbReference type="Proteomes" id="UP000030649"/>
    </source>
</evidence>
<keyword evidence="1" id="KW-0812">Transmembrane</keyword>
<feature type="transmembrane region" description="Helical" evidence="1">
    <location>
        <begin position="146"/>
        <end position="170"/>
    </location>
</feature>
<dbReference type="HOGENOM" id="CLU_071765_0_1_2"/>
<organism evidence="2 3">
    <name type="scientific">Haloquadratum walsbyi J07HQW1</name>
    <dbReference type="NCBI Taxonomy" id="1238424"/>
    <lineage>
        <taxon>Archaea</taxon>
        <taxon>Methanobacteriati</taxon>
        <taxon>Methanobacteriota</taxon>
        <taxon>Stenosarchaea group</taxon>
        <taxon>Halobacteria</taxon>
        <taxon>Halobacteriales</taxon>
        <taxon>Haloferacaceae</taxon>
        <taxon>Haloquadratum</taxon>
    </lineage>
</organism>
<dbReference type="GO" id="GO:0005886">
    <property type="term" value="C:plasma membrane"/>
    <property type="evidence" value="ECO:0007669"/>
    <property type="project" value="UniProtKB-SubCell"/>
</dbReference>
<accession>U1P9X4</accession>
<dbReference type="GO" id="GO:0140359">
    <property type="term" value="F:ABC-type transporter activity"/>
    <property type="evidence" value="ECO:0007669"/>
    <property type="project" value="InterPro"/>
</dbReference>
<name>U1P9X4_9EURY</name>
<protein>
    <recommendedName>
        <fullName evidence="4">ABC-type transport system involved in multi-copper enzyme maturation, permease component</fullName>
    </recommendedName>
</protein>